<dbReference type="Proteomes" id="UP000006620">
    <property type="component" value="Chromosome"/>
</dbReference>
<accession>F8FR83</accession>
<dbReference type="PATRIC" id="fig|1036673.3.peg.654"/>
<reference evidence="2" key="1">
    <citation type="submission" date="2011-06" db="EMBL/GenBank/DDBJ databases">
        <title>Complete genome sequence of Paenibacillus mucilaginosus KNP414.</title>
        <authorList>
            <person name="Wang J."/>
            <person name="Hu S."/>
            <person name="Hu X."/>
            <person name="Zhang B."/>
            <person name="Dong D."/>
            <person name="Zhang S."/>
            <person name="Zhao K."/>
            <person name="Wu D."/>
        </authorList>
    </citation>
    <scope>NUCLEOTIDE SEQUENCE [LARGE SCALE GENOMIC DNA]</scope>
    <source>
        <strain evidence="2">KNP414</strain>
    </source>
</reference>
<reference evidence="1 2" key="2">
    <citation type="journal article" date="2013" name="Genome Announc.">
        <title>Genome Sequence of Growth-Improving Paenibacillus mucilaginosus Strain KNP414.</title>
        <authorList>
            <person name="Lu J.J."/>
            <person name="Wang J.F."/>
            <person name="Hu X.F."/>
        </authorList>
    </citation>
    <scope>NUCLEOTIDE SEQUENCE [LARGE SCALE GENOMIC DNA]</scope>
    <source>
        <strain evidence="1 2">KNP414</strain>
    </source>
</reference>
<protein>
    <submittedName>
        <fullName evidence="1">Uncharacterized protein</fullName>
    </submittedName>
</protein>
<name>F8FR83_PAEMK</name>
<evidence type="ECO:0000313" key="1">
    <source>
        <dbReference type="EMBL" id="AEI39333.1"/>
    </source>
</evidence>
<organism evidence="1 2">
    <name type="scientific">Paenibacillus mucilaginosus (strain KNP414)</name>
    <dbReference type="NCBI Taxonomy" id="1036673"/>
    <lineage>
        <taxon>Bacteria</taxon>
        <taxon>Bacillati</taxon>
        <taxon>Bacillota</taxon>
        <taxon>Bacilli</taxon>
        <taxon>Bacillales</taxon>
        <taxon>Paenibacillaceae</taxon>
        <taxon>Paenibacillus</taxon>
    </lineage>
</organism>
<sequence length="76" mass="8636">MHVLHPPSINLTFFVEPGGSAASFKSSIMLPVYISFRELPNVRGRLCFSTITIRSQFYCMSPWTYTPMTLGYNLDV</sequence>
<dbReference type="EMBL" id="CP002869">
    <property type="protein sequence ID" value="AEI39333.1"/>
    <property type="molecule type" value="Genomic_DNA"/>
</dbReference>
<dbReference type="KEGG" id="pms:KNP414_00743"/>
<dbReference type="HOGENOM" id="CLU_2651035_0_0_9"/>
<dbReference type="AlphaFoldDB" id="F8FR83"/>
<proteinExistence type="predicted"/>
<evidence type="ECO:0000313" key="2">
    <source>
        <dbReference type="Proteomes" id="UP000006620"/>
    </source>
</evidence>
<gene>
    <name evidence="1" type="ordered locus">KNP414_00743</name>
</gene>